<name>A0A7Y9WRU3_9BURK</name>
<evidence type="ECO:0000313" key="1">
    <source>
        <dbReference type="EMBL" id="NYH26019.1"/>
    </source>
</evidence>
<evidence type="ECO:0000313" key="2">
    <source>
        <dbReference type="Proteomes" id="UP000540929"/>
    </source>
</evidence>
<protein>
    <submittedName>
        <fullName evidence="1">Uncharacterized protein</fullName>
    </submittedName>
</protein>
<comment type="caution">
    <text evidence="1">The sequence shown here is derived from an EMBL/GenBank/DDBJ whole genome shotgun (WGS) entry which is preliminary data.</text>
</comment>
<dbReference type="AlphaFoldDB" id="A0A7Y9WRU3"/>
<gene>
    <name evidence="1" type="ORF">GGD40_005590</name>
</gene>
<dbReference type="EMBL" id="JACCAS010000002">
    <property type="protein sequence ID" value="NYH26019.1"/>
    <property type="molecule type" value="Genomic_DNA"/>
</dbReference>
<accession>A0A7Y9WRU3</accession>
<organism evidence="1 2">
    <name type="scientific">Paraburkholderia bryophila</name>
    <dbReference type="NCBI Taxonomy" id="420952"/>
    <lineage>
        <taxon>Bacteria</taxon>
        <taxon>Pseudomonadati</taxon>
        <taxon>Pseudomonadota</taxon>
        <taxon>Betaproteobacteria</taxon>
        <taxon>Burkholderiales</taxon>
        <taxon>Burkholderiaceae</taxon>
        <taxon>Paraburkholderia</taxon>
    </lineage>
</organism>
<proteinExistence type="predicted"/>
<keyword evidence="2" id="KW-1185">Reference proteome</keyword>
<sequence>MVGYRGEEGFNSSPHDALNVLQLGEKLFGINEVSRRVKAFNSTCAILVCGPACCTKVLRRLIDCAHGLRRELGRYVDAQLLGRVQEALQDLCRLRIDPCITWYPADQLVKIRLSSTQLLVLTTLRPTSGACSLANFAVTGLQSPG</sequence>
<reference evidence="1 2" key="1">
    <citation type="submission" date="2020-07" db="EMBL/GenBank/DDBJ databases">
        <title>Exploring microbial biodiversity for novel pathways involved in the catabolism of aromatic compounds derived from lignin.</title>
        <authorList>
            <person name="Elkins J."/>
        </authorList>
    </citation>
    <scope>NUCLEOTIDE SEQUENCE [LARGE SCALE GENOMIC DNA]</scope>
    <source>
        <strain evidence="1 2">H2C3C</strain>
    </source>
</reference>
<dbReference type="Proteomes" id="UP000540929">
    <property type="component" value="Unassembled WGS sequence"/>
</dbReference>